<dbReference type="EMBL" id="JABANO010022108">
    <property type="protein sequence ID" value="KAF4725719.1"/>
    <property type="molecule type" value="Genomic_DNA"/>
</dbReference>
<gene>
    <name evidence="1" type="ORF">FOZ62_017698</name>
    <name evidence="2" type="ORF">FOZ63_026920</name>
</gene>
<reference evidence="3 4" key="1">
    <citation type="submission" date="2020-04" db="EMBL/GenBank/DDBJ databases">
        <title>Perkinsus olseni comparative genomics.</title>
        <authorList>
            <person name="Bogema D.R."/>
        </authorList>
    </citation>
    <scope>NUCLEOTIDE SEQUENCE [LARGE SCALE GENOMIC DNA]</scope>
    <source>
        <strain evidence="1">ATCC PRA-205</strain>
        <strain evidence="2 3">ATCC PRA-207</strain>
    </source>
</reference>
<dbReference type="Proteomes" id="UP000553632">
    <property type="component" value="Unassembled WGS sequence"/>
</dbReference>
<proteinExistence type="predicted"/>
<dbReference type="Proteomes" id="UP000574390">
    <property type="component" value="Unassembled WGS sequence"/>
</dbReference>
<dbReference type="EMBL" id="JABANM010028016">
    <property type="protein sequence ID" value="KAF4710392.1"/>
    <property type="molecule type" value="Genomic_DNA"/>
</dbReference>
<sequence length="106" mass="11930">MDRVPVVCRPLDRGSVGLSMLEQYGSFQPLPARVWRQSELINAALDLGDVHALVLFLLPSWRSVLASSDWTVTEEILEQLRRRSAKFGGVPVYLWEAMVDECANLS</sequence>
<name>A0A7J6RYE0_PEROL</name>
<feature type="non-terminal residue" evidence="2">
    <location>
        <position position="106"/>
    </location>
</feature>
<comment type="caution">
    <text evidence="2">The sequence shown here is derived from an EMBL/GenBank/DDBJ whole genome shotgun (WGS) entry which is preliminary data.</text>
</comment>
<evidence type="ECO:0000313" key="2">
    <source>
        <dbReference type="EMBL" id="KAF4725719.1"/>
    </source>
</evidence>
<keyword evidence="3" id="KW-1185">Reference proteome</keyword>
<evidence type="ECO:0000313" key="3">
    <source>
        <dbReference type="Proteomes" id="UP000553632"/>
    </source>
</evidence>
<dbReference type="AlphaFoldDB" id="A0A7J6RYE0"/>
<protein>
    <submittedName>
        <fullName evidence="2">Uncharacterized protein</fullName>
    </submittedName>
</protein>
<accession>A0A7J6RYE0</accession>
<evidence type="ECO:0000313" key="4">
    <source>
        <dbReference type="Proteomes" id="UP000574390"/>
    </source>
</evidence>
<organism evidence="2 3">
    <name type="scientific">Perkinsus olseni</name>
    <name type="common">Perkinsus atlanticus</name>
    <dbReference type="NCBI Taxonomy" id="32597"/>
    <lineage>
        <taxon>Eukaryota</taxon>
        <taxon>Sar</taxon>
        <taxon>Alveolata</taxon>
        <taxon>Perkinsozoa</taxon>
        <taxon>Perkinsea</taxon>
        <taxon>Perkinsida</taxon>
        <taxon>Perkinsidae</taxon>
        <taxon>Perkinsus</taxon>
    </lineage>
</organism>
<evidence type="ECO:0000313" key="1">
    <source>
        <dbReference type="EMBL" id="KAF4710392.1"/>
    </source>
</evidence>